<dbReference type="AlphaFoldDB" id="A0A1H1PFR7"/>
<dbReference type="Pfam" id="PF01795">
    <property type="entry name" value="Methyltransf_5"/>
    <property type="match status" value="1"/>
</dbReference>
<dbReference type="EC" id="2.1.1.199" evidence="7"/>
<evidence type="ECO:0000256" key="3">
    <source>
        <dbReference type="ARBA" id="ARBA00022552"/>
    </source>
</evidence>
<feature type="binding site" evidence="7">
    <location>
        <begin position="52"/>
        <end position="54"/>
    </location>
    <ligand>
        <name>S-adenosyl-L-methionine</name>
        <dbReference type="ChEBI" id="CHEBI:59789"/>
    </ligand>
</feature>
<comment type="catalytic activity">
    <reaction evidence="7">
        <text>cytidine(1402) in 16S rRNA + S-adenosyl-L-methionine = N(4)-methylcytidine(1402) in 16S rRNA + S-adenosyl-L-homocysteine + H(+)</text>
        <dbReference type="Rhea" id="RHEA:42928"/>
        <dbReference type="Rhea" id="RHEA-COMP:10286"/>
        <dbReference type="Rhea" id="RHEA-COMP:10287"/>
        <dbReference type="ChEBI" id="CHEBI:15378"/>
        <dbReference type="ChEBI" id="CHEBI:57856"/>
        <dbReference type="ChEBI" id="CHEBI:59789"/>
        <dbReference type="ChEBI" id="CHEBI:74506"/>
        <dbReference type="ChEBI" id="CHEBI:82748"/>
        <dbReference type="EC" id="2.1.1.199"/>
    </reaction>
</comment>
<feature type="binding site" evidence="7">
    <location>
        <position position="126"/>
    </location>
    <ligand>
        <name>S-adenosyl-L-methionine</name>
        <dbReference type="ChEBI" id="CHEBI:59789"/>
    </ligand>
</feature>
<dbReference type="GO" id="GO:0070475">
    <property type="term" value="P:rRNA base methylation"/>
    <property type="evidence" value="ECO:0007669"/>
    <property type="project" value="UniProtKB-UniRule"/>
</dbReference>
<comment type="subcellular location">
    <subcellularLocation>
        <location evidence="7">Cytoplasm</location>
    </subcellularLocation>
</comment>
<dbReference type="Gene3D" id="3.40.50.150">
    <property type="entry name" value="Vaccinia Virus protein VP39"/>
    <property type="match status" value="1"/>
</dbReference>
<dbReference type="GO" id="GO:0071424">
    <property type="term" value="F:rRNA (cytosine-N4-)-methyltransferase activity"/>
    <property type="evidence" value="ECO:0007669"/>
    <property type="project" value="UniProtKB-UniRule"/>
</dbReference>
<dbReference type="PANTHER" id="PTHR11265:SF0">
    <property type="entry name" value="12S RRNA N4-METHYLCYTIDINE METHYLTRANSFERASE"/>
    <property type="match status" value="1"/>
</dbReference>
<reference evidence="9 10" key="1">
    <citation type="submission" date="2016-10" db="EMBL/GenBank/DDBJ databases">
        <authorList>
            <person name="de Groot N.N."/>
        </authorList>
    </citation>
    <scope>NUCLEOTIDE SEQUENCE [LARGE SCALE GENOMIC DNA]</scope>
    <source>
        <strain evidence="9 10">DSM 21800</strain>
    </source>
</reference>
<comment type="function">
    <text evidence="7">Specifically methylates the N4 position of cytidine in position 1402 (C1402) of 16S rRNA.</text>
</comment>
<evidence type="ECO:0000256" key="6">
    <source>
        <dbReference type="ARBA" id="ARBA00022691"/>
    </source>
</evidence>
<dbReference type="SUPFAM" id="SSF81799">
    <property type="entry name" value="Putative methyltransferase TM0872, insert domain"/>
    <property type="match status" value="1"/>
</dbReference>
<accession>A0A1H1PFR7</accession>
<organism evidence="9 10">
    <name type="scientific">Microlunatus soli</name>
    <dbReference type="NCBI Taxonomy" id="630515"/>
    <lineage>
        <taxon>Bacteria</taxon>
        <taxon>Bacillati</taxon>
        <taxon>Actinomycetota</taxon>
        <taxon>Actinomycetes</taxon>
        <taxon>Propionibacteriales</taxon>
        <taxon>Propionibacteriaceae</taxon>
        <taxon>Microlunatus</taxon>
    </lineage>
</organism>
<keyword evidence="2 7" id="KW-0963">Cytoplasm</keyword>
<dbReference type="GO" id="GO:0005737">
    <property type="term" value="C:cytoplasm"/>
    <property type="evidence" value="ECO:0007669"/>
    <property type="project" value="UniProtKB-SubCell"/>
</dbReference>
<dbReference type="OrthoDB" id="9806637at2"/>
<feature type="region of interest" description="Disordered" evidence="8">
    <location>
        <begin position="296"/>
        <end position="319"/>
    </location>
</feature>
<dbReference type="InterPro" id="IPR023397">
    <property type="entry name" value="SAM-dep_MeTrfase_MraW_recog"/>
</dbReference>
<sequence length="336" mass="35860">MADAASPDRTPPGGDQHIPVMLEQIVDLLAPALESSPETEAPILVDCTLGLGGHSAALLAACPQARLIGLDRDTQAIAAAGERLAAYADRIELVHAVYDELPEVLAERGITAVQGVLLDLGLSSLQIDRADRGFAYARDAPLDMRMDQTADLTAEEVVNSYSAAELTRILRDYGEERSARRIADAIVAQRRTEPISSSARLVQIISGAVPMALQRSGGHPAKRTFQALRIEVNHELEALRGVLPAAVAALDVGGRIAVLAYHSLEDRLVKQVLRVAASDRAPRGLPVVPPELGPELRLLTRGADRPDQTEADSNPRARSARLRAAVRIAPARGRAA</sequence>
<proteinExistence type="inferred from homology"/>
<protein>
    <recommendedName>
        <fullName evidence="7">Ribosomal RNA small subunit methyltransferase H</fullName>
        <ecNumber evidence="7">2.1.1.199</ecNumber>
    </recommendedName>
    <alternativeName>
        <fullName evidence="7">16S rRNA m(4)C1402 methyltransferase</fullName>
    </alternativeName>
    <alternativeName>
        <fullName evidence="7">rRNA (cytosine-N(4)-)-methyltransferase RsmH</fullName>
    </alternativeName>
</protein>
<keyword evidence="4 7" id="KW-0489">Methyltransferase</keyword>
<comment type="similarity">
    <text evidence="1 7">Belongs to the methyltransferase superfamily. RsmH family.</text>
</comment>
<evidence type="ECO:0000256" key="8">
    <source>
        <dbReference type="SAM" id="MobiDB-lite"/>
    </source>
</evidence>
<keyword evidence="3 7" id="KW-0698">rRNA processing</keyword>
<feature type="binding site" evidence="7">
    <location>
        <position position="71"/>
    </location>
    <ligand>
        <name>S-adenosyl-L-methionine</name>
        <dbReference type="ChEBI" id="CHEBI:59789"/>
    </ligand>
</feature>
<dbReference type="RefSeq" id="WP_091520492.1">
    <property type="nucleotide sequence ID" value="NZ_LT629772.1"/>
</dbReference>
<dbReference type="FunFam" id="1.10.150.170:FF:000001">
    <property type="entry name" value="Ribosomal RNA small subunit methyltransferase H"/>
    <property type="match status" value="1"/>
</dbReference>
<feature type="binding site" evidence="7">
    <location>
        <position position="98"/>
    </location>
    <ligand>
        <name>S-adenosyl-L-methionine</name>
        <dbReference type="ChEBI" id="CHEBI:59789"/>
    </ligand>
</feature>
<keyword evidence="10" id="KW-1185">Reference proteome</keyword>
<evidence type="ECO:0000256" key="7">
    <source>
        <dbReference type="HAMAP-Rule" id="MF_01007"/>
    </source>
</evidence>
<dbReference type="PIRSF" id="PIRSF004486">
    <property type="entry name" value="MraW"/>
    <property type="match status" value="1"/>
</dbReference>
<dbReference type="NCBIfam" id="TIGR00006">
    <property type="entry name" value="16S rRNA (cytosine(1402)-N(4))-methyltransferase RsmH"/>
    <property type="match status" value="1"/>
</dbReference>
<name>A0A1H1PFR7_9ACTN</name>
<keyword evidence="5 7" id="KW-0808">Transferase</keyword>
<evidence type="ECO:0000256" key="4">
    <source>
        <dbReference type="ARBA" id="ARBA00022603"/>
    </source>
</evidence>
<dbReference type="HAMAP" id="MF_01007">
    <property type="entry name" value="16SrRNA_methyltr_H"/>
    <property type="match status" value="1"/>
</dbReference>
<feature type="binding site" evidence="7">
    <location>
        <position position="119"/>
    </location>
    <ligand>
        <name>S-adenosyl-L-methionine</name>
        <dbReference type="ChEBI" id="CHEBI:59789"/>
    </ligand>
</feature>
<gene>
    <name evidence="7" type="primary">rsmH</name>
    <name evidence="9" type="ORF">SAMN04489812_0885</name>
</gene>
<keyword evidence="6 7" id="KW-0949">S-adenosyl-L-methionine</keyword>
<evidence type="ECO:0000256" key="2">
    <source>
        <dbReference type="ARBA" id="ARBA00022490"/>
    </source>
</evidence>
<evidence type="ECO:0000313" key="9">
    <source>
        <dbReference type="EMBL" id="SDS10106.1"/>
    </source>
</evidence>
<dbReference type="STRING" id="630515.SAMN04489812_0885"/>
<dbReference type="Proteomes" id="UP000199103">
    <property type="component" value="Chromosome I"/>
</dbReference>
<evidence type="ECO:0000256" key="5">
    <source>
        <dbReference type="ARBA" id="ARBA00022679"/>
    </source>
</evidence>
<evidence type="ECO:0000313" key="10">
    <source>
        <dbReference type="Proteomes" id="UP000199103"/>
    </source>
</evidence>
<dbReference type="EMBL" id="LT629772">
    <property type="protein sequence ID" value="SDS10106.1"/>
    <property type="molecule type" value="Genomic_DNA"/>
</dbReference>
<evidence type="ECO:0000256" key="1">
    <source>
        <dbReference type="ARBA" id="ARBA00010396"/>
    </source>
</evidence>
<dbReference type="PANTHER" id="PTHR11265">
    <property type="entry name" value="S-ADENOSYL-METHYLTRANSFERASE MRAW"/>
    <property type="match status" value="1"/>
</dbReference>
<dbReference type="InterPro" id="IPR029063">
    <property type="entry name" value="SAM-dependent_MTases_sf"/>
</dbReference>
<dbReference type="SUPFAM" id="SSF53335">
    <property type="entry name" value="S-adenosyl-L-methionine-dependent methyltransferases"/>
    <property type="match status" value="1"/>
</dbReference>
<dbReference type="InterPro" id="IPR002903">
    <property type="entry name" value="RsmH"/>
</dbReference>
<dbReference type="Gene3D" id="1.10.150.170">
    <property type="entry name" value="Putative methyltransferase TM0872, insert domain"/>
    <property type="match status" value="1"/>
</dbReference>